<reference evidence="3" key="1">
    <citation type="submission" date="2016-04" db="EMBL/GenBank/DDBJ databases">
        <authorList>
            <person name="Chen L."/>
            <person name="Zhuang W."/>
            <person name="Wang G."/>
        </authorList>
    </citation>
    <scope>NUCLEOTIDE SEQUENCE [LARGE SCALE GENOMIC DNA]</scope>
    <source>
        <strain evidence="3">208</strain>
    </source>
</reference>
<sequence length="523" mass="60241">MLVAPGNKLITTNPELLIYDNCELRIEVLGGIKITGLDRMKVTLKVQHQQKQLLPIRDTLDLYSRTHTEQLIQTISENYDANIRQTEITVSELTNELESYRIKRIEALQPKQEPLPELTTAQREAAISELKKPNLLQRTAQMIHQSGIVGEATSSLIAYLVYCTRKQPIPLHIMFLGASGSGKTYLQERISELIPQEDKIEITQITENALYYFKQHELQNKLILIEDLDGALSVFYPLRELQTKRRISKTVTLKDSKGNLKTITLTVEGPVCVSGCTTKEKIYEDNANRCILLYTDQSREQDKRINEYQANLAAGEVNREREQQYKELFRNIQRVLSPIQIINPYAKYIELPQQVFKPRRTMTLLLGFIEAVTFYHQYQREIKKDATGRLYITTTAEDIEAAFTLLKDVLFSKSDELTKATRNFFEQLKQLCQETGGDTFNAKAIRERLRINPGNMKRYLAELVRYGYIKANGNRYRKGSYEYSIVNITEYEALKSSVEQHLQSILEQVKNHTVNKASSSVVQ</sequence>
<dbReference type="AlphaFoldDB" id="A0A1V9GB61"/>
<dbReference type="STRING" id="550983.A4R26_32905"/>
<dbReference type="SUPFAM" id="SSF52540">
    <property type="entry name" value="P-loop containing nucleoside triphosphate hydrolases"/>
    <property type="match status" value="1"/>
</dbReference>
<protein>
    <submittedName>
        <fullName evidence="2">Uncharacterized protein</fullName>
    </submittedName>
</protein>
<evidence type="ECO:0000313" key="2">
    <source>
        <dbReference type="EMBL" id="OQP67676.1"/>
    </source>
</evidence>
<proteinExistence type="predicted"/>
<evidence type="ECO:0000313" key="3">
    <source>
        <dbReference type="Proteomes" id="UP000192276"/>
    </source>
</evidence>
<dbReference type="InterPro" id="IPR027417">
    <property type="entry name" value="P-loop_NTPase"/>
</dbReference>
<organism evidence="2 3">
    <name type="scientific">Niastella populi</name>
    <dbReference type="NCBI Taxonomy" id="550983"/>
    <lineage>
        <taxon>Bacteria</taxon>
        <taxon>Pseudomonadati</taxon>
        <taxon>Bacteroidota</taxon>
        <taxon>Chitinophagia</taxon>
        <taxon>Chitinophagales</taxon>
        <taxon>Chitinophagaceae</taxon>
        <taxon>Niastella</taxon>
    </lineage>
</organism>
<dbReference type="Proteomes" id="UP000192276">
    <property type="component" value="Unassembled WGS sequence"/>
</dbReference>
<keyword evidence="1" id="KW-0175">Coiled coil</keyword>
<comment type="caution">
    <text evidence="2">The sequence shown here is derived from an EMBL/GenBank/DDBJ whole genome shotgun (WGS) entry which is preliminary data.</text>
</comment>
<feature type="coiled-coil region" evidence="1">
    <location>
        <begin position="76"/>
        <end position="103"/>
    </location>
</feature>
<keyword evidence="3" id="KW-1185">Reference proteome</keyword>
<dbReference type="EMBL" id="LWBP01000014">
    <property type="protein sequence ID" value="OQP67676.1"/>
    <property type="molecule type" value="Genomic_DNA"/>
</dbReference>
<name>A0A1V9GB61_9BACT</name>
<evidence type="ECO:0000256" key="1">
    <source>
        <dbReference type="SAM" id="Coils"/>
    </source>
</evidence>
<accession>A0A1V9GB61</accession>
<gene>
    <name evidence="2" type="ORF">A4R26_32905</name>
</gene>